<accession>A0A0U1NZ61</accession>
<keyword evidence="9" id="KW-0175">Coiled coil</keyword>
<feature type="domain" description="Histidine kinase" evidence="10">
    <location>
        <begin position="89"/>
        <end position="301"/>
    </location>
</feature>
<dbReference type="PROSITE" id="PS50109">
    <property type="entry name" value="HIS_KIN"/>
    <property type="match status" value="1"/>
</dbReference>
<evidence type="ECO:0000256" key="1">
    <source>
        <dbReference type="ARBA" id="ARBA00000085"/>
    </source>
</evidence>
<sequence>MGKYFKQFLSDDRENVMGSELMKNNNQLEANYRSLEEKYEDLEAKYEALEIINRNLEQRIQEEITKNRRKDRILLEQSRLAAMGEMVANIGHQMRQPLNSLSLLIQDVREASEYGEINNQYIDWFTRESMIQINHMTQTINDFRKFYRPNIEKCSFSISDSIEDALAIFAFSLKSHNIRLEFEYRGQQMAFGNPNEFSQVVLNILINALDAFVAKDIKNRQLRIIIKETTEFFVAEFIDNAGGIEPSMLDKVFNPYFTTRPHGTGLGLYLTKMIMENMNGKVIVENKGDGARISLSVPKVTTGVNQAFNTLS</sequence>
<evidence type="ECO:0000256" key="2">
    <source>
        <dbReference type="ARBA" id="ARBA00012438"/>
    </source>
</evidence>
<organism evidence="11 12">
    <name type="scientific">Neobacillus massiliamazoniensis</name>
    <dbReference type="NCBI Taxonomy" id="1499688"/>
    <lineage>
        <taxon>Bacteria</taxon>
        <taxon>Bacillati</taxon>
        <taxon>Bacillota</taxon>
        <taxon>Bacilli</taxon>
        <taxon>Bacillales</taxon>
        <taxon>Bacillaceae</taxon>
        <taxon>Neobacillus</taxon>
    </lineage>
</organism>
<keyword evidence="4" id="KW-0808">Transferase</keyword>
<dbReference type="OrthoDB" id="9773956at2"/>
<evidence type="ECO:0000256" key="6">
    <source>
        <dbReference type="ARBA" id="ARBA00022777"/>
    </source>
</evidence>
<dbReference type="SUPFAM" id="SSF47384">
    <property type="entry name" value="Homodimeric domain of signal transducing histidine kinase"/>
    <property type="match status" value="1"/>
</dbReference>
<keyword evidence="3" id="KW-0597">Phosphoprotein</keyword>
<dbReference type="InterPro" id="IPR003661">
    <property type="entry name" value="HisK_dim/P_dom"/>
</dbReference>
<dbReference type="AlphaFoldDB" id="A0A0U1NZ61"/>
<dbReference type="InterPro" id="IPR005467">
    <property type="entry name" value="His_kinase_dom"/>
</dbReference>
<evidence type="ECO:0000256" key="4">
    <source>
        <dbReference type="ARBA" id="ARBA00022679"/>
    </source>
</evidence>
<comment type="catalytic activity">
    <reaction evidence="1">
        <text>ATP + protein L-histidine = ADP + protein N-phospho-L-histidine.</text>
        <dbReference type="EC" id="2.7.13.3"/>
    </reaction>
</comment>
<evidence type="ECO:0000256" key="7">
    <source>
        <dbReference type="ARBA" id="ARBA00022840"/>
    </source>
</evidence>
<dbReference type="Gene3D" id="1.10.287.130">
    <property type="match status" value="1"/>
</dbReference>
<dbReference type="InterPro" id="IPR016059">
    <property type="entry name" value="DNA_ligase_ATP-dep_CS"/>
</dbReference>
<name>A0A0U1NZ61_9BACI</name>
<dbReference type="InterPro" id="IPR036097">
    <property type="entry name" value="HisK_dim/P_sf"/>
</dbReference>
<dbReference type="PROSITE" id="PS00697">
    <property type="entry name" value="DNA_LIGASE_A1"/>
    <property type="match status" value="1"/>
</dbReference>
<dbReference type="PANTHER" id="PTHR43065:SF10">
    <property type="entry name" value="PEROXIDE STRESS-ACTIVATED HISTIDINE KINASE MAK3"/>
    <property type="match status" value="1"/>
</dbReference>
<evidence type="ECO:0000256" key="5">
    <source>
        <dbReference type="ARBA" id="ARBA00022741"/>
    </source>
</evidence>
<dbReference type="SMART" id="SM00387">
    <property type="entry name" value="HATPase_c"/>
    <property type="match status" value="1"/>
</dbReference>
<dbReference type="STRING" id="1499688.BN000_03250"/>
<feature type="coiled-coil region" evidence="9">
    <location>
        <begin position="18"/>
        <end position="66"/>
    </location>
</feature>
<proteinExistence type="predicted"/>
<dbReference type="PRINTS" id="PR00344">
    <property type="entry name" value="BCTRLSENSOR"/>
</dbReference>
<dbReference type="GO" id="GO:0005524">
    <property type="term" value="F:ATP binding"/>
    <property type="evidence" value="ECO:0007669"/>
    <property type="project" value="UniProtKB-KW"/>
</dbReference>
<dbReference type="Gene3D" id="3.30.565.10">
    <property type="entry name" value="Histidine kinase-like ATPase, C-terminal domain"/>
    <property type="match status" value="1"/>
</dbReference>
<evidence type="ECO:0000259" key="10">
    <source>
        <dbReference type="PROSITE" id="PS50109"/>
    </source>
</evidence>
<evidence type="ECO:0000313" key="12">
    <source>
        <dbReference type="Proteomes" id="UP000199087"/>
    </source>
</evidence>
<dbReference type="EC" id="2.7.13.3" evidence="2"/>
<dbReference type="InterPro" id="IPR003594">
    <property type="entry name" value="HATPase_dom"/>
</dbReference>
<evidence type="ECO:0000256" key="9">
    <source>
        <dbReference type="SAM" id="Coils"/>
    </source>
</evidence>
<keyword evidence="6 11" id="KW-0418">Kinase</keyword>
<dbReference type="CDD" id="cd00082">
    <property type="entry name" value="HisKA"/>
    <property type="match status" value="1"/>
</dbReference>
<dbReference type="SUPFAM" id="SSF55874">
    <property type="entry name" value="ATPase domain of HSP90 chaperone/DNA topoisomerase II/histidine kinase"/>
    <property type="match status" value="1"/>
</dbReference>
<keyword evidence="5" id="KW-0547">Nucleotide-binding</keyword>
<evidence type="ECO:0000256" key="3">
    <source>
        <dbReference type="ARBA" id="ARBA00022553"/>
    </source>
</evidence>
<dbReference type="GO" id="GO:0000155">
    <property type="term" value="F:phosphorelay sensor kinase activity"/>
    <property type="evidence" value="ECO:0007669"/>
    <property type="project" value="InterPro"/>
</dbReference>
<protein>
    <recommendedName>
        <fullName evidence="2">histidine kinase</fullName>
        <ecNumber evidence="2">2.7.13.3</ecNumber>
    </recommendedName>
</protein>
<dbReference type="InterPro" id="IPR036890">
    <property type="entry name" value="HATPase_C_sf"/>
</dbReference>
<dbReference type="PANTHER" id="PTHR43065">
    <property type="entry name" value="SENSOR HISTIDINE KINASE"/>
    <property type="match status" value="1"/>
</dbReference>
<evidence type="ECO:0000256" key="8">
    <source>
        <dbReference type="ARBA" id="ARBA00023012"/>
    </source>
</evidence>
<dbReference type="InterPro" id="IPR004358">
    <property type="entry name" value="Sig_transdc_His_kin-like_C"/>
</dbReference>
<dbReference type="Pfam" id="PF02518">
    <property type="entry name" value="HATPase_c"/>
    <property type="match status" value="1"/>
</dbReference>
<dbReference type="GO" id="GO:0003909">
    <property type="term" value="F:DNA ligase activity"/>
    <property type="evidence" value="ECO:0007669"/>
    <property type="project" value="InterPro"/>
</dbReference>
<keyword evidence="8" id="KW-0902">Two-component regulatory system</keyword>
<dbReference type="RefSeq" id="WP_090635618.1">
    <property type="nucleotide sequence ID" value="NZ_CVRB01000003.1"/>
</dbReference>
<evidence type="ECO:0000313" key="11">
    <source>
        <dbReference type="EMBL" id="CRK83287.1"/>
    </source>
</evidence>
<dbReference type="EMBL" id="CVRB01000003">
    <property type="protein sequence ID" value="CRK83287.1"/>
    <property type="molecule type" value="Genomic_DNA"/>
</dbReference>
<dbReference type="Proteomes" id="UP000199087">
    <property type="component" value="Unassembled WGS sequence"/>
</dbReference>
<keyword evidence="12" id="KW-1185">Reference proteome</keyword>
<reference evidence="12" key="1">
    <citation type="submission" date="2015-05" db="EMBL/GenBank/DDBJ databases">
        <authorList>
            <person name="Urmite Genomes"/>
        </authorList>
    </citation>
    <scope>NUCLEOTIDE SEQUENCE [LARGE SCALE GENOMIC DNA]</scope>
    <source>
        <strain evidence="12">LF1</strain>
    </source>
</reference>
<gene>
    <name evidence="11" type="ORF">BN000_03250</name>
</gene>
<keyword evidence="7" id="KW-0067">ATP-binding</keyword>